<reference evidence="3" key="1">
    <citation type="journal article" date="2019" name="Int. J. Syst. Evol. Microbiol.">
        <title>The Global Catalogue of Microorganisms (GCM) 10K type strain sequencing project: providing services to taxonomists for standard genome sequencing and annotation.</title>
        <authorList>
            <consortium name="The Broad Institute Genomics Platform"/>
            <consortium name="The Broad Institute Genome Sequencing Center for Infectious Disease"/>
            <person name="Wu L."/>
            <person name="Ma J."/>
        </authorList>
    </citation>
    <scope>NUCLEOTIDE SEQUENCE [LARGE SCALE GENOMIC DNA]</scope>
    <source>
        <strain evidence="3">CGMCC 1.12849</strain>
    </source>
</reference>
<proteinExistence type="predicted"/>
<dbReference type="SUPFAM" id="SSF55136">
    <property type="entry name" value="Probable bacterial effector-binding domain"/>
    <property type="match status" value="1"/>
</dbReference>
<dbReference type="Pfam" id="PF06445">
    <property type="entry name" value="GyrI-like"/>
    <property type="match status" value="1"/>
</dbReference>
<dbReference type="RefSeq" id="WP_096254668.1">
    <property type="nucleotide sequence ID" value="NZ_BAAAVQ010000068.1"/>
</dbReference>
<dbReference type="Gene3D" id="3.20.80.10">
    <property type="entry name" value="Regulatory factor, effector binding domain"/>
    <property type="match status" value="1"/>
</dbReference>
<gene>
    <name evidence="2" type="ORF">ACFO7V_08935</name>
</gene>
<feature type="domain" description="GyrI-like small molecule binding" evidence="1">
    <location>
        <begin position="21"/>
        <end position="203"/>
    </location>
</feature>
<evidence type="ECO:0000313" key="2">
    <source>
        <dbReference type="EMBL" id="MFC4716262.1"/>
    </source>
</evidence>
<accession>A0ABV9MJZ1</accession>
<dbReference type="PIRSF" id="PIRSF031644">
    <property type="entry name" value="UCP031644"/>
    <property type="match status" value="1"/>
</dbReference>
<protein>
    <submittedName>
        <fullName evidence="2">GyrI-like domain-containing protein</fullName>
    </submittedName>
</protein>
<dbReference type="Proteomes" id="UP001595884">
    <property type="component" value="Unassembled WGS sequence"/>
</dbReference>
<keyword evidence="3" id="KW-1185">Reference proteome</keyword>
<dbReference type="InterPro" id="IPR011256">
    <property type="entry name" value="Reg_factor_effector_dom_sf"/>
</dbReference>
<evidence type="ECO:0000313" key="3">
    <source>
        <dbReference type="Proteomes" id="UP001595884"/>
    </source>
</evidence>
<sequence>MAEKVDLKKSLLGYQAKHEEFALLELPERSYLMIEGYGDPNTSPAYAQALQALYPVAYKLKFFSKRELGRDYVVMPLEGLWWAKDVTSFTERRDKSLWHWTMMIMMPDWIERSMFESIKEDLGRKDPPIDLAKVRFEIFAEGLCVQTLHVGPYDDEAQTLRRMHQEFIPERGLELTGRHHEIYLNDPRRVAPENLRTILRQPVRSTSGN</sequence>
<evidence type="ECO:0000259" key="1">
    <source>
        <dbReference type="Pfam" id="PF06445"/>
    </source>
</evidence>
<organism evidence="2 3">
    <name type="scientific">Glutamicibacter bergerei</name>
    <dbReference type="NCBI Taxonomy" id="256702"/>
    <lineage>
        <taxon>Bacteria</taxon>
        <taxon>Bacillati</taxon>
        <taxon>Actinomycetota</taxon>
        <taxon>Actinomycetes</taxon>
        <taxon>Micrococcales</taxon>
        <taxon>Micrococcaceae</taxon>
        <taxon>Glutamicibacter</taxon>
    </lineage>
</organism>
<dbReference type="InterPro" id="IPR029442">
    <property type="entry name" value="GyrI-like"/>
</dbReference>
<dbReference type="InterPro" id="IPR008319">
    <property type="entry name" value="GyrI-like_CCH_Lin2189-like"/>
</dbReference>
<name>A0ABV9MJZ1_9MICC</name>
<comment type="caution">
    <text evidence="2">The sequence shown here is derived from an EMBL/GenBank/DDBJ whole genome shotgun (WGS) entry which is preliminary data.</text>
</comment>
<dbReference type="EMBL" id="JBHSHE010000038">
    <property type="protein sequence ID" value="MFC4716262.1"/>
    <property type="molecule type" value="Genomic_DNA"/>
</dbReference>